<name>A0A928DQE6_9BACT</name>
<dbReference type="Pfam" id="PF11153">
    <property type="entry name" value="DUF2931"/>
    <property type="match status" value="1"/>
</dbReference>
<feature type="region of interest" description="Disordered" evidence="1">
    <location>
        <begin position="411"/>
        <end position="434"/>
    </location>
</feature>
<protein>
    <submittedName>
        <fullName evidence="2">DUF2931 family protein</fullName>
    </submittedName>
</protein>
<dbReference type="InterPro" id="IPR021326">
    <property type="entry name" value="DUF2931"/>
</dbReference>
<comment type="caution">
    <text evidence="2">The sequence shown here is derived from an EMBL/GenBank/DDBJ whole genome shotgun (WGS) entry which is preliminary data.</text>
</comment>
<evidence type="ECO:0000256" key="1">
    <source>
        <dbReference type="SAM" id="MobiDB-lite"/>
    </source>
</evidence>
<reference evidence="2" key="1">
    <citation type="submission" date="2019-04" db="EMBL/GenBank/DDBJ databases">
        <title>Evolution of Biomass-Degrading Anaerobic Consortia Revealed by Metagenomics.</title>
        <authorList>
            <person name="Peng X."/>
        </authorList>
    </citation>
    <scope>NUCLEOTIDE SEQUENCE</scope>
    <source>
        <strain evidence="2">SIG66</strain>
    </source>
</reference>
<feature type="compositionally biased region" description="Basic and acidic residues" evidence="1">
    <location>
        <begin position="424"/>
        <end position="434"/>
    </location>
</feature>
<gene>
    <name evidence="2" type="ORF">E7027_03870</name>
</gene>
<proteinExistence type="predicted"/>
<organism evidence="2 3">
    <name type="scientific">Candidatus Avelusimicrobium gallicola</name>
    <dbReference type="NCBI Taxonomy" id="2562704"/>
    <lineage>
        <taxon>Bacteria</taxon>
        <taxon>Pseudomonadati</taxon>
        <taxon>Elusimicrobiota</taxon>
        <taxon>Elusimicrobia</taxon>
        <taxon>Elusimicrobiales</taxon>
        <taxon>Elusimicrobiaceae</taxon>
        <taxon>Candidatus Avelusimicrobium</taxon>
    </lineage>
</organism>
<dbReference type="PROSITE" id="PS51257">
    <property type="entry name" value="PROKAR_LIPOPROTEIN"/>
    <property type="match status" value="1"/>
</dbReference>
<dbReference type="EMBL" id="SUVG01000004">
    <property type="protein sequence ID" value="MBE6421251.1"/>
    <property type="molecule type" value="Genomic_DNA"/>
</dbReference>
<dbReference type="AlphaFoldDB" id="A0A928DQE6"/>
<dbReference type="Proteomes" id="UP000725649">
    <property type="component" value="Unassembled WGS sequence"/>
</dbReference>
<evidence type="ECO:0000313" key="2">
    <source>
        <dbReference type="EMBL" id="MBE6421251.1"/>
    </source>
</evidence>
<sequence>MNKFLNLTLAFSILASSYGCVGKQPQPGETAPSFPYATPEIKQQIAKNIYNTNTPIPEDFFETASYFVMFQTLMDKGPEVFGNNIEQQTFWYYLFRLRFRIMEEIGPHQIDDMRLGAAYTEMMQSPFLSFIEQNPEKGLTIFADVIRYEETFPFNPQKGVEEARQKIKNTTKEEYLAQTGLAEISDEDLAQQKEMSLQWIEDVPDTFAPTRQAFLEAYKQELNRLKSGKSSEEFIQEKKEERGIAEYTVHFQAPKLYPAEIFFAEFQLSPTDEEMRYSYPKIYIQNGGNLNSIRLENEKPLPHKIDLIWYSIIENKSYLLQAFLPFEEIKEKIMNSDAEWDAILFTLAPYGLVELFAFNQANGNKKLLAFFQAKEKDLSLQDFRLAGAEYENPSSPAEDWAEYQQNALKAHPQAAQHFEQNGLPKKDENFWEEK</sequence>
<accession>A0A928DQE6</accession>
<evidence type="ECO:0000313" key="3">
    <source>
        <dbReference type="Proteomes" id="UP000725649"/>
    </source>
</evidence>